<dbReference type="CDD" id="cd20296">
    <property type="entry name" value="cupin_PpnP-like"/>
    <property type="match status" value="1"/>
</dbReference>
<comment type="similarity">
    <text evidence="3">Belongs to the nucleoside phosphorylase PpnP family.</text>
</comment>
<dbReference type="AlphaFoldDB" id="A0A653K5P1"/>
<comment type="catalytic activity">
    <reaction evidence="3">
        <text>adenosine + phosphate = alpha-D-ribose 1-phosphate + adenine</text>
        <dbReference type="Rhea" id="RHEA:27642"/>
        <dbReference type="ChEBI" id="CHEBI:16335"/>
        <dbReference type="ChEBI" id="CHEBI:16708"/>
        <dbReference type="ChEBI" id="CHEBI:43474"/>
        <dbReference type="ChEBI" id="CHEBI:57720"/>
        <dbReference type="EC" id="2.4.2.1"/>
    </reaction>
</comment>
<dbReference type="GO" id="GO:0005829">
    <property type="term" value="C:cytosol"/>
    <property type="evidence" value="ECO:0007669"/>
    <property type="project" value="TreeGrafter"/>
</dbReference>
<dbReference type="SUPFAM" id="SSF51182">
    <property type="entry name" value="RmlC-like cupins"/>
    <property type="match status" value="1"/>
</dbReference>
<evidence type="ECO:0000256" key="3">
    <source>
        <dbReference type="HAMAP-Rule" id="MF_01537"/>
    </source>
</evidence>
<dbReference type="GO" id="GO:0009032">
    <property type="term" value="F:thymidine phosphorylase activity"/>
    <property type="evidence" value="ECO:0007669"/>
    <property type="project" value="RHEA"/>
</dbReference>
<dbReference type="GO" id="GO:0004850">
    <property type="term" value="F:uridine phosphorylase activity"/>
    <property type="evidence" value="ECO:0007669"/>
    <property type="project" value="RHEA"/>
</dbReference>
<dbReference type="GO" id="GO:0047975">
    <property type="term" value="F:guanosine phosphorylase activity"/>
    <property type="evidence" value="ECO:0007669"/>
    <property type="project" value="RHEA"/>
</dbReference>
<dbReference type="PANTHER" id="PTHR36540:SF1">
    <property type="entry name" value="PYRIMIDINE_PURINE NUCLEOSIDE PHOSPHORYLASE"/>
    <property type="match status" value="1"/>
</dbReference>
<dbReference type="InterPro" id="IPR014710">
    <property type="entry name" value="RmlC-like_jellyroll"/>
</dbReference>
<evidence type="ECO:0000313" key="5">
    <source>
        <dbReference type="Proteomes" id="UP000430404"/>
    </source>
</evidence>
<evidence type="ECO:0000313" key="4">
    <source>
        <dbReference type="EMBL" id="VXA56074.1"/>
    </source>
</evidence>
<keyword evidence="2 3" id="KW-0808">Transferase</keyword>
<dbReference type="GO" id="GO:0004731">
    <property type="term" value="F:purine-nucleoside phosphorylase activity"/>
    <property type="evidence" value="ECO:0007669"/>
    <property type="project" value="UniProtKB-UniRule"/>
</dbReference>
<comment type="catalytic activity">
    <reaction evidence="3">
        <text>cytidine + phosphate = cytosine + alpha-D-ribose 1-phosphate</text>
        <dbReference type="Rhea" id="RHEA:52540"/>
        <dbReference type="ChEBI" id="CHEBI:16040"/>
        <dbReference type="ChEBI" id="CHEBI:17562"/>
        <dbReference type="ChEBI" id="CHEBI:43474"/>
        <dbReference type="ChEBI" id="CHEBI:57720"/>
        <dbReference type="EC" id="2.4.2.2"/>
    </reaction>
</comment>
<sequence>MSEQFDFVSIKKKANVHFNGTSISHILELKDGTKKTLGVILPSDDPLTFKTHLAERIEIISGQCSVIVGDDPEMQIYASGESFQIPANSQFKIQTSEVVDYVCHFE</sequence>
<name>A0A653K5P1_9GAMM</name>
<comment type="catalytic activity">
    <reaction evidence="3">
        <text>thymidine + phosphate = 2-deoxy-alpha-D-ribose 1-phosphate + thymine</text>
        <dbReference type="Rhea" id="RHEA:16037"/>
        <dbReference type="ChEBI" id="CHEBI:17748"/>
        <dbReference type="ChEBI" id="CHEBI:17821"/>
        <dbReference type="ChEBI" id="CHEBI:43474"/>
        <dbReference type="ChEBI" id="CHEBI:57259"/>
        <dbReference type="EC" id="2.4.2.2"/>
    </reaction>
</comment>
<comment type="catalytic activity">
    <reaction evidence="3">
        <text>guanosine + phosphate = alpha-D-ribose 1-phosphate + guanine</text>
        <dbReference type="Rhea" id="RHEA:13233"/>
        <dbReference type="ChEBI" id="CHEBI:16235"/>
        <dbReference type="ChEBI" id="CHEBI:16750"/>
        <dbReference type="ChEBI" id="CHEBI:43474"/>
        <dbReference type="ChEBI" id="CHEBI:57720"/>
        <dbReference type="EC" id="2.4.2.1"/>
    </reaction>
</comment>
<proteinExistence type="inferred from homology"/>
<comment type="function">
    <text evidence="3">Catalyzes the phosphorolysis of diverse nucleosides, yielding D-ribose 1-phosphate and the respective free bases. Can use uridine, adenosine, guanosine, cytidine, thymidine, inosine and xanthosine as substrates. Also catalyzes the reverse reactions.</text>
</comment>
<dbReference type="PANTHER" id="PTHR36540">
    <property type="entry name" value="PYRIMIDINE/PURINE NUCLEOSIDE PHOSPHORYLASE"/>
    <property type="match status" value="1"/>
</dbReference>
<reference evidence="4 5" key="1">
    <citation type="submission" date="2019-10" db="EMBL/GenBank/DDBJ databases">
        <authorList>
            <person name="Karimi E."/>
        </authorList>
    </citation>
    <scope>NUCLEOTIDE SEQUENCE [LARGE SCALE GENOMIC DNA]</scope>
    <source>
        <strain evidence="4">Acinetobacter sp. 8BE</strain>
    </source>
</reference>
<dbReference type="EC" id="2.4.2.1" evidence="3"/>
<dbReference type="InterPro" id="IPR009664">
    <property type="entry name" value="Ppnp"/>
</dbReference>
<comment type="catalytic activity">
    <reaction evidence="3">
        <text>uridine + phosphate = alpha-D-ribose 1-phosphate + uracil</text>
        <dbReference type="Rhea" id="RHEA:24388"/>
        <dbReference type="ChEBI" id="CHEBI:16704"/>
        <dbReference type="ChEBI" id="CHEBI:17568"/>
        <dbReference type="ChEBI" id="CHEBI:43474"/>
        <dbReference type="ChEBI" id="CHEBI:57720"/>
        <dbReference type="EC" id="2.4.2.2"/>
    </reaction>
</comment>
<dbReference type="InterPro" id="IPR011051">
    <property type="entry name" value="RmlC_Cupin_sf"/>
</dbReference>
<evidence type="ECO:0000256" key="1">
    <source>
        <dbReference type="ARBA" id="ARBA00022676"/>
    </source>
</evidence>
<comment type="catalytic activity">
    <reaction evidence="3">
        <text>a purine D-ribonucleoside + phosphate = a purine nucleobase + alpha-D-ribose 1-phosphate</text>
        <dbReference type="Rhea" id="RHEA:19805"/>
        <dbReference type="ChEBI" id="CHEBI:26386"/>
        <dbReference type="ChEBI" id="CHEBI:43474"/>
        <dbReference type="ChEBI" id="CHEBI:57720"/>
        <dbReference type="ChEBI" id="CHEBI:142355"/>
        <dbReference type="EC" id="2.4.2.1"/>
    </reaction>
</comment>
<evidence type="ECO:0000256" key="2">
    <source>
        <dbReference type="ARBA" id="ARBA00022679"/>
    </source>
</evidence>
<dbReference type="Pfam" id="PF06865">
    <property type="entry name" value="Ppnp"/>
    <property type="match status" value="1"/>
</dbReference>
<comment type="catalytic activity">
    <reaction evidence="3">
        <text>inosine + phosphate = alpha-D-ribose 1-phosphate + hypoxanthine</text>
        <dbReference type="Rhea" id="RHEA:27646"/>
        <dbReference type="ChEBI" id="CHEBI:17368"/>
        <dbReference type="ChEBI" id="CHEBI:17596"/>
        <dbReference type="ChEBI" id="CHEBI:43474"/>
        <dbReference type="ChEBI" id="CHEBI:57720"/>
        <dbReference type="EC" id="2.4.2.1"/>
    </reaction>
</comment>
<dbReference type="Proteomes" id="UP000430404">
    <property type="component" value="Unassembled WGS sequence"/>
</dbReference>
<keyword evidence="1 3" id="KW-0328">Glycosyltransferase</keyword>
<organism evidence="4 5">
    <name type="scientific">Acinetobacter proteolyticus</name>
    <dbReference type="NCBI Taxonomy" id="1776741"/>
    <lineage>
        <taxon>Bacteria</taxon>
        <taxon>Pseudomonadati</taxon>
        <taxon>Pseudomonadota</taxon>
        <taxon>Gammaproteobacteria</taxon>
        <taxon>Moraxellales</taxon>
        <taxon>Moraxellaceae</taxon>
        <taxon>Acinetobacter</taxon>
    </lineage>
</organism>
<protein>
    <recommendedName>
        <fullName evidence="3">Pyrimidine/purine nucleoside phosphorylase</fullName>
        <ecNumber evidence="3">2.4.2.1</ecNumber>
        <ecNumber evidence="3">2.4.2.2</ecNumber>
    </recommendedName>
    <alternativeName>
        <fullName evidence="3">Adenosine phosphorylase</fullName>
    </alternativeName>
    <alternativeName>
        <fullName evidence="3">Cytidine phosphorylase</fullName>
    </alternativeName>
    <alternativeName>
        <fullName evidence="3">Guanosine phosphorylase</fullName>
    </alternativeName>
    <alternativeName>
        <fullName evidence="3">Inosine phosphorylase</fullName>
    </alternativeName>
    <alternativeName>
        <fullName evidence="3">Thymidine phosphorylase</fullName>
    </alternativeName>
    <alternativeName>
        <fullName evidence="3">Uridine phosphorylase</fullName>
    </alternativeName>
    <alternativeName>
        <fullName evidence="3">Xanthosine phosphorylase</fullName>
    </alternativeName>
</protein>
<gene>
    <name evidence="3 4" type="primary">ppnP</name>
    <name evidence="4" type="ORF">ACI8B_270025</name>
</gene>
<comment type="catalytic activity">
    <reaction evidence="3">
        <text>xanthosine + phosphate = alpha-D-ribose 1-phosphate + xanthine</text>
        <dbReference type="Rhea" id="RHEA:27638"/>
        <dbReference type="ChEBI" id="CHEBI:17712"/>
        <dbReference type="ChEBI" id="CHEBI:18107"/>
        <dbReference type="ChEBI" id="CHEBI:43474"/>
        <dbReference type="ChEBI" id="CHEBI:57720"/>
        <dbReference type="EC" id="2.4.2.1"/>
    </reaction>
</comment>
<dbReference type="RefSeq" id="WP_159725356.1">
    <property type="nucleotide sequence ID" value="NZ_LR732744.1"/>
</dbReference>
<dbReference type="EMBL" id="CABWKZ010000020">
    <property type="protein sequence ID" value="VXA56074.1"/>
    <property type="molecule type" value="Genomic_DNA"/>
</dbReference>
<dbReference type="HAMAP" id="MF_01537">
    <property type="entry name" value="Nucleos_phosphorylase_PpnP"/>
    <property type="match status" value="1"/>
</dbReference>
<dbReference type="Gene3D" id="2.60.120.10">
    <property type="entry name" value="Jelly Rolls"/>
    <property type="match status" value="1"/>
</dbReference>
<accession>A0A653K5P1</accession>
<dbReference type="EC" id="2.4.2.2" evidence="3"/>